<dbReference type="CDD" id="cd06223">
    <property type="entry name" value="PRTases_typeI"/>
    <property type="match status" value="1"/>
</dbReference>
<dbReference type="Proteomes" id="UP000218690">
    <property type="component" value="Unassembled WGS sequence"/>
</dbReference>
<dbReference type="EMBL" id="NWBP01000011">
    <property type="protein sequence ID" value="PCC83526.1"/>
    <property type="molecule type" value="Genomic_DNA"/>
</dbReference>
<dbReference type="PANTHER" id="PTHR47505:SF1">
    <property type="entry name" value="DNA UTILIZATION PROTEIN YHGH"/>
    <property type="match status" value="1"/>
</dbReference>
<dbReference type="InterPro" id="IPR000836">
    <property type="entry name" value="PRTase_dom"/>
</dbReference>
<accession>A0A2A4AMT7</accession>
<comment type="similarity">
    <text evidence="1">Belongs to the ComF/GntX family.</text>
</comment>
<evidence type="ECO:0000313" key="2">
    <source>
        <dbReference type="EMBL" id="PCC83526.1"/>
    </source>
</evidence>
<dbReference type="SUPFAM" id="SSF53271">
    <property type="entry name" value="PRTase-like"/>
    <property type="match status" value="1"/>
</dbReference>
<protein>
    <recommendedName>
        <fullName evidence="4">Phosphoribosyltransferase</fullName>
    </recommendedName>
</protein>
<gene>
    <name evidence="2" type="ORF">COM45_03180</name>
</gene>
<name>A0A2A4AMT7_9CORY</name>
<dbReference type="InterPro" id="IPR051910">
    <property type="entry name" value="ComF/GntX_DNA_util-trans"/>
</dbReference>
<dbReference type="InterPro" id="IPR029057">
    <property type="entry name" value="PRTase-like"/>
</dbReference>
<evidence type="ECO:0000256" key="1">
    <source>
        <dbReference type="ARBA" id="ARBA00008007"/>
    </source>
</evidence>
<evidence type="ECO:0008006" key="4">
    <source>
        <dbReference type="Google" id="ProtNLM"/>
    </source>
</evidence>
<comment type="caution">
    <text evidence="2">The sequence shown here is derived from an EMBL/GenBank/DDBJ whole genome shotgun (WGS) entry which is preliminary data.</text>
</comment>
<proteinExistence type="inferred from homology"/>
<dbReference type="AlphaFoldDB" id="A0A2A4AMT7"/>
<evidence type="ECO:0000313" key="3">
    <source>
        <dbReference type="Proteomes" id="UP000218690"/>
    </source>
</evidence>
<sequence length="220" mass="23416">MAQRAAALFEIVVPRQCAGCGGELEAAAQLCARCQLHLRALPQQIARPVPLGMPVWALGPYSDVRRNLIVAMKERGNRKVRSHVAAVYAAGIEHLRARGEIPEELVLVPAPTRRSSARARGGDPVAQICVQVAKTLPRVSVCEALEVRESAADQSELSATQRWDNMRAAVQVRPAASRIVGRRLLLVDDVVTTGATLVASASRLRGSGGVPDGAIVLAEA</sequence>
<reference evidence="2 3" key="1">
    <citation type="submission" date="2017-09" db="EMBL/GenBank/DDBJ databases">
        <title>Draft Genome Sequence of Corynebacterium accolens AH4003.</title>
        <authorList>
            <person name="Chen Y."/>
            <person name="Oosthuysen W.F."/>
            <person name="Kelley S."/>
            <person name="Horswill A."/>
        </authorList>
    </citation>
    <scope>NUCLEOTIDE SEQUENCE [LARGE SCALE GENOMIC DNA]</scope>
    <source>
        <strain evidence="2 3">AH4003</strain>
    </source>
</reference>
<dbReference type="PANTHER" id="PTHR47505">
    <property type="entry name" value="DNA UTILIZATION PROTEIN YHGH"/>
    <property type="match status" value="1"/>
</dbReference>
<organism evidence="2 3">
    <name type="scientific">Corynebacterium accolens</name>
    <dbReference type="NCBI Taxonomy" id="38284"/>
    <lineage>
        <taxon>Bacteria</taxon>
        <taxon>Bacillati</taxon>
        <taxon>Actinomycetota</taxon>
        <taxon>Actinomycetes</taxon>
        <taxon>Mycobacteriales</taxon>
        <taxon>Corynebacteriaceae</taxon>
        <taxon>Corynebacterium</taxon>
    </lineage>
</organism>
<dbReference type="Gene3D" id="3.40.50.2020">
    <property type="match status" value="1"/>
</dbReference>